<dbReference type="InterPro" id="IPR008414">
    <property type="entry name" value="HBL"/>
</dbReference>
<name>A0A073JTG8_9BACI</name>
<evidence type="ECO:0000313" key="4">
    <source>
        <dbReference type="Proteomes" id="UP000027822"/>
    </source>
</evidence>
<keyword evidence="1" id="KW-0175">Coiled coil</keyword>
<dbReference type="GO" id="GO:0016020">
    <property type="term" value="C:membrane"/>
    <property type="evidence" value="ECO:0007669"/>
    <property type="project" value="InterPro"/>
</dbReference>
<comment type="caution">
    <text evidence="3">The sequence shown here is derived from an EMBL/GenBank/DDBJ whole genome shotgun (WGS) entry which is preliminary data.</text>
</comment>
<dbReference type="PANTHER" id="PTHR38443:SF2">
    <property type="entry name" value="NON-HEMOLYTIC ENTEROTOXIN LYTIC COMPONENT L1"/>
    <property type="match status" value="1"/>
</dbReference>
<sequence length="386" mass="44054">MKKSFITGVLATTMSISCFQPVSAFAETSKTEVKQTSTQHVMVRNTLSNSIRTLGAQTPLIQAYGLVILQQPNVKIDAMSSLTNHQQFAKNNVREWMDQYNPKLMDLNQEMMRFSTRFNSYYSKLHDLAGEANTNEEAKTNFVSAFNRFQGQVEMIQYDMEQILLELNRYETLLIQDSENFSERAGVALQSLQGTNGDVTQLRADIKRIQEEIQNELTNILNRPKEIINGSINIGKQVFTITTNGAQSKTIDFVSISSLSDELINVSDSQTKEAAYRIQQKQQELLPLIQKLSQTQIQATQITLIEDQVDGFTELIKRQITTLEYLLEDWKALNGTMVQIQTNLETNESIDSHTLQTQLTQFKKLSDEMNKQTSQYEDFITNVRVK</sequence>
<dbReference type="PANTHER" id="PTHR38443">
    <property type="match status" value="1"/>
</dbReference>
<dbReference type="Gene3D" id="1.20.1170.10">
    <property type="match status" value="1"/>
</dbReference>
<feature type="signal peptide" evidence="2">
    <location>
        <begin position="1"/>
        <end position="26"/>
    </location>
</feature>
<dbReference type="AlphaFoldDB" id="A0A073JTG8"/>
<dbReference type="eggNOG" id="ENOG5033QTP">
    <property type="taxonomic scope" value="Bacteria"/>
</dbReference>
<protein>
    <submittedName>
        <fullName evidence="3">Enterotoxin</fullName>
    </submittedName>
</protein>
<dbReference type="CDD" id="cd22654">
    <property type="entry name" value="ClyA_NheA-like"/>
    <property type="match status" value="1"/>
</dbReference>
<organism evidence="3 4">
    <name type="scientific">Bacillus manliponensis</name>
    <dbReference type="NCBI Taxonomy" id="574376"/>
    <lineage>
        <taxon>Bacteria</taxon>
        <taxon>Bacillati</taxon>
        <taxon>Bacillota</taxon>
        <taxon>Bacilli</taxon>
        <taxon>Bacillales</taxon>
        <taxon>Bacillaceae</taxon>
        <taxon>Bacillus</taxon>
        <taxon>Bacillus cereus group</taxon>
    </lineage>
</organism>
<dbReference type="Pfam" id="PF05791">
    <property type="entry name" value="Bacillus_HBL"/>
    <property type="match status" value="1"/>
</dbReference>
<accession>A0A073JTG8</accession>
<keyword evidence="4" id="KW-1185">Reference proteome</keyword>
<keyword evidence="2" id="KW-0732">Signal</keyword>
<evidence type="ECO:0000256" key="1">
    <source>
        <dbReference type="SAM" id="Coils"/>
    </source>
</evidence>
<dbReference type="STRING" id="574376.BAMA_12920"/>
<dbReference type="PROSITE" id="PS51257">
    <property type="entry name" value="PROKAR_LIPOPROTEIN"/>
    <property type="match status" value="1"/>
</dbReference>
<dbReference type="RefSeq" id="WP_034643277.1">
    <property type="nucleotide sequence ID" value="NZ_CBCSJC010000006.1"/>
</dbReference>
<evidence type="ECO:0000313" key="3">
    <source>
        <dbReference type="EMBL" id="KEK17461.1"/>
    </source>
</evidence>
<evidence type="ECO:0000256" key="2">
    <source>
        <dbReference type="SAM" id="SignalP"/>
    </source>
</evidence>
<proteinExistence type="predicted"/>
<feature type="coiled-coil region" evidence="1">
    <location>
        <begin position="192"/>
        <end position="219"/>
    </location>
</feature>
<gene>
    <name evidence="3" type="ORF">BAMA_12920</name>
</gene>
<dbReference type="OrthoDB" id="2772098at2"/>
<reference evidence="3 4" key="1">
    <citation type="submission" date="2014-06" db="EMBL/GenBank/DDBJ databases">
        <title>Draft genome sequence of Bacillus manliponensis JCM 15802 (MCCC 1A00708).</title>
        <authorList>
            <person name="Lai Q."/>
            <person name="Liu Y."/>
            <person name="Shao Z."/>
        </authorList>
    </citation>
    <scope>NUCLEOTIDE SEQUENCE [LARGE SCALE GENOMIC DNA]</scope>
    <source>
        <strain evidence="3 4">JCM 15802</strain>
    </source>
</reference>
<feature type="chain" id="PRO_5001692132" evidence="2">
    <location>
        <begin position="27"/>
        <end position="386"/>
    </location>
</feature>
<dbReference type="Proteomes" id="UP000027822">
    <property type="component" value="Unassembled WGS sequence"/>
</dbReference>
<dbReference type="SUPFAM" id="SSF58100">
    <property type="entry name" value="Bacterial hemolysins"/>
    <property type="match status" value="1"/>
</dbReference>
<dbReference type="InterPro" id="IPR052785">
    <property type="entry name" value="Enterotoxin_cmpnt"/>
</dbReference>
<dbReference type="EMBL" id="JOTN01000028">
    <property type="protein sequence ID" value="KEK17461.1"/>
    <property type="molecule type" value="Genomic_DNA"/>
</dbReference>